<keyword evidence="3" id="KW-0249">Electron transport</keyword>
<keyword evidence="4" id="KW-0186">Copper</keyword>
<protein>
    <submittedName>
        <fullName evidence="6">Rusticyanin-like protein</fullName>
    </submittedName>
</protein>
<organism evidence="6">
    <name type="scientific">mine drainage metagenome</name>
    <dbReference type="NCBI Taxonomy" id="410659"/>
    <lineage>
        <taxon>unclassified sequences</taxon>
        <taxon>metagenomes</taxon>
        <taxon>ecological metagenomes</taxon>
    </lineage>
</organism>
<proteinExistence type="predicted"/>
<feature type="non-terminal residue" evidence="6">
    <location>
        <position position="1"/>
    </location>
</feature>
<dbReference type="Gene3D" id="2.60.40.420">
    <property type="entry name" value="Cupredoxins - blue copper proteins"/>
    <property type="match status" value="1"/>
</dbReference>
<keyword evidence="2" id="KW-0479">Metal-binding</keyword>
<dbReference type="PROSITE" id="PS00196">
    <property type="entry name" value="COPPER_BLUE"/>
    <property type="match status" value="1"/>
</dbReference>
<accession>T0ZD33</accession>
<evidence type="ECO:0000313" key="6">
    <source>
        <dbReference type="EMBL" id="EQD46036.1"/>
    </source>
</evidence>
<reference evidence="6" key="1">
    <citation type="submission" date="2013-08" db="EMBL/GenBank/DDBJ databases">
        <authorList>
            <person name="Mendez C."/>
            <person name="Richter M."/>
            <person name="Ferrer M."/>
            <person name="Sanchez J."/>
        </authorList>
    </citation>
    <scope>NUCLEOTIDE SEQUENCE</scope>
</reference>
<dbReference type="GO" id="GO:0009055">
    <property type="term" value="F:electron transfer activity"/>
    <property type="evidence" value="ECO:0007669"/>
    <property type="project" value="InterPro"/>
</dbReference>
<dbReference type="GO" id="GO:0005507">
    <property type="term" value="F:copper ion binding"/>
    <property type="evidence" value="ECO:0007669"/>
    <property type="project" value="InterPro"/>
</dbReference>
<dbReference type="InterPro" id="IPR028871">
    <property type="entry name" value="BlueCu_1_BS"/>
</dbReference>
<keyword evidence="1" id="KW-0813">Transport</keyword>
<dbReference type="InterPro" id="IPR033138">
    <property type="entry name" value="Cu_oxidase_CS"/>
</dbReference>
<comment type="caution">
    <text evidence="6">The sequence shown here is derived from an EMBL/GenBank/DDBJ whole genome shotgun (WGS) entry which is preliminary data.</text>
</comment>
<evidence type="ECO:0000256" key="2">
    <source>
        <dbReference type="ARBA" id="ARBA00022723"/>
    </source>
</evidence>
<dbReference type="SUPFAM" id="SSF49503">
    <property type="entry name" value="Cupredoxins"/>
    <property type="match status" value="1"/>
</dbReference>
<dbReference type="PROSITE" id="PS00079">
    <property type="entry name" value="MULTICOPPER_OXIDASE1"/>
    <property type="match status" value="1"/>
</dbReference>
<dbReference type="Pfam" id="PF00127">
    <property type="entry name" value="Copper-bind"/>
    <property type="match status" value="1"/>
</dbReference>
<evidence type="ECO:0000256" key="3">
    <source>
        <dbReference type="ARBA" id="ARBA00022982"/>
    </source>
</evidence>
<feature type="domain" description="Blue (type 1) copper" evidence="5">
    <location>
        <begin position="98"/>
        <end position="201"/>
    </location>
</feature>
<reference evidence="6" key="2">
    <citation type="journal article" date="2014" name="ISME J.">
        <title>Microbial stratification in low pH oxic and suboxic macroscopic growths along an acid mine drainage.</title>
        <authorList>
            <person name="Mendez-Garcia C."/>
            <person name="Mesa V."/>
            <person name="Sprenger R.R."/>
            <person name="Richter M."/>
            <person name="Diez M.S."/>
            <person name="Solano J."/>
            <person name="Bargiela R."/>
            <person name="Golyshina O.V."/>
            <person name="Manteca A."/>
            <person name="Ramos J.L."/>
            <person name="Gallego J.R."/>
            <person name="Llorente I."/>
            <person name="Martins Dos Santos V.A."/>
            <person name="Jensen O.N."/>
            <person name="Pelaez A.I."/>
            <person name="Sanchez J."/>
            <person name="Ferrer M."/>
        </authorList>
    </citation>
    <scope>NUCLEOTIDE SEQUENCE</scope>
</reference>
<gene>
    <name evidence="6" type="ORF">B1A_14751</name>
</gene>
<dbReference type="EMBL" id="AUZX01010831">
    <property type="protein sequence ID" value="EQD46036.1"/>
    <property type="molecule type" value="Genomic_DNA"/>
</dbReference>
<evidence type="ECO:0000256" key="4">
    <source>
        <dbReference type="ARBA" id="ARBA00023008"/>
    </source>
</evidence>
<dbReference type="InterPro" id="IPR008972">
    <property type="entry name" value="Cupredoxin"/>
</dbReference>
<evidence type="ECO:0000256" key="1">
    <source>
        <dbReference type="ARBA" id="ARBA00022448"/>
    </source>
</evidence>
<sequence>ALGVTAGLASGLVFAVGTGGPGSMQMGAMPKHLPKPGKPIAYEMAQPLIKYSNSAGTRMGRRKHKTIRFLGHNIHIVMVAVEPGSPDQTFEIHKLVDPEVEVSAGAKITLTLLNMDYGASMIHGVVIGQATPPYKAVVPVPVTGQIAEIPLTMPRTSQSVRKSKYFVDTTTFNAPQKPGYYYYFCQMPGHAKTGMYGKFVVMP</sequence>
<dbReference type="AlphaFoldDB" id="T0ZD33"/>
<dbReference type="InterPro" id="IPR000923">
    <property type="entry name" value="BlueCu_1"/>
</dbReference>
<name>T0ZD33_9ZZZZ</name>
<evidence type="ECO:0000259" key="5">
    <source>
        <dbReference type="Pfam" id="PF00127"/>
    </source>
</evidence>